<feature type="domain" description="Fibronectin type III-like" evidence="8">
    <location>
        <begin position="698"/>
        <end position="767"/>
    </location>
</feature>
<evidence type="ECO:0000256" key="3">
    <source>
        <dbReference type="ARBA" id="ARBA00012744"/>
    </source>
</evidence>
<dbReference type="InterPro" id="IPR013783">
    <property type="entry name" value="Ig-like_fold"/>
</dbReference>
<dbReference type="EC" id="3.2.1.21" evidence="3"/>
<evidence type="ECO:0000259" key="8">
    <source>
        <dbReference type="SMART" id="SM01217"/>
    </source>
</evidence>
<dbReference type="FunFam" id="3.20.20.300:FF:000007">
    <property type="entry name" value="Lysosomal beta glucosidase"/>
    <property type="match status" value="1"/>
</dbReference>
<dbReference type="InterPro" id="IPR002772">
    <property type="entry name" value="Glyco_hydro_3_C"/>
</dbReference>
<evidence type="ECO:0000256" key="1">
    <source>
        <dbReference type="ARBA" id="ARBA00000448"/>
    </source>
</evidence>
<sequence>MHKIFFALITVANVVSAAATVISPPVIPGDEDMEAEIKRCVASMTIEEKVGQMCELTLSVISSADPRWNPTLTLDKTKLNHVISQKKVGSILNTADIAITPEQWYRVVKQVQDESMKGIGIPCIYGLDMNHGASYTMGATLFPQNINMAATFNPNLAFSGGEITAYETRACNVPWTYNPTVDLARNPLWPRFWENYGEDAYLSSVMATATVRGMQGTNPNKIDRFHIAANIKHYMGYGSPVSGKDRTYSSISEQEMREKHFAPYLEAIVKGGALSIMVNSTTNNGIPFHANARYLNQWLKEELDWDGLIVTDWADINNLYQREYVAANKKEAIAMAINAAIDMAMEPYDTDFCDLLIECVNEGLVPMSRIDDAVSRVLRMKYRLNLFKVPNTKYTDYPKFASKEFADVSRQAAVESMVLLKNDDHILPIKKDMKILVTGPNANSMRCLNGGWTYLWQGHMTDELPISKNYKTILAAMEDRFGKDNVVYEPGMTYGLTDQWVGNWGVEHVGDFDKVIAATKDIDIVVACIGETSYCETQGNINDLNLSPNQIDLVNRLYATGKPVVLILNEGRPRLINSIVPGAKAIVNIMLPSNYGGEALASLLAGDENFSGRLPFTYPKHHGALVTYDYKKGEVSATMAGVYNYEATIDVQWLFGYGLSYTTFKYSNLCVNRKEFTHKDTLSFSVDVTNTGSRKGMESVLLFSSDLVATTSPDIRRLRAFDKISLKPGETKTVTLKLPASDLAYVGYDEHWILEAGDFRITTRDQAINIKATETYRWTTPNR</sequence>
<dbReference type="InterPro" id="IPR001764">
    <property type="entry name" value="Glyco_hydro_3_N"/>
</dbReference>
<dbReference type="SMART" id="SM01217">
    <property type="entry name" value="Fn3_like"/>
    <property type="match status" value="1"/>
</dbReference>
<dbReference type="GO" id="GO:0009251">
    <property type="term" value="P:glucan catabolic process"/>
    <property type="evidence" value="ECO:0007669"/>
    <property type="project" value="TreeGrafter"/>
</dbReference>
<organism evidence="9 10">
    <name type="scientific">Bacteroides ovatus</name>
    <dbReference type="NCBI Taxonomy" id="28116"/>
    <lineage>
        <taxon>Bacteria</taxon>
        <taxon>Pseudomonadati</taxon>
        <taxon>Bacteroidota</taxon>
        <taxon>Bacteroidia</taxon>
        <taxon>Bacteroidales</taxon>
        <taxon>Bacteroidaceae</taxon>
        <taxon>Bacteroides</taxon>
    </lineage>
</organism>
<dbReference type="SUPFAM" id="SSF51445">
    <property type="entry name" value="(Trans)glycosidases"/>
    <property type="match status" value="1"/>
</dbReference>
<dbReference type="Gene3D" id="2.60.40.10">
    <property type="entry name" value="Immunoglobulins"/>
    <property type="match status" value="1"/>
</dbReference>
<dbReference type="SUPFAM" id="SSF52279">
    <property type="entry name" value="Beta-D-glucan exohydrolase, C-terminal domain"/>
    <property type="match status" value="1"/>
</dbReference>
<dbReference type="Pfam" id="PF00933">
    <property type="entry name" value="Glyco_hydro_3"/>
    <property type="match status" value="1"/>
</dbReference>
<dbReference type="PRINTS" id="PR00133">
    <property type="entry name" value="GLHYDRLASE3"/>
</dbReference>
<dbReference type="RefSeq" id="WP_117513342.1">
    <property type="nucleotide sequence ID" value="NZ_JAQCPI010000008.1"/>
</dbReference>
<dbReference type="PANTHER" id="PTHR30620:SF16">
    <property type="entry name" value="LYSOSOMAL BETA GLUCOSIDASE"/>
    <property type="match status" value="1"/>
</dbReference>
<dbReference type="PANTHER" id="PTHR30620">
    <property type="entry name" value="PERIPLASMIC BETA-GLUCOSIDASE-RELATED"/>
    <property type="match status" value="1"/>
</dbReference>
<comment type="catalytic activity">
    <reaction evidence="1">
        <text>Hydrolysis of terminal, non-reducing beta-D-glucosyl residues with release of beta-D-glucose.</text>
        <dbReference type="EC" id="3.2.1.21"/>
    </reaction>
</comment>
<comment type="similarity">
    <text evidence="2">Belongs to the glycosyl hydrolase 3 family.</text>
</comment>
<dbReference type="InterPro" id="IPR017853">
    <property type="entry name" value="GH"/>
</dbReference>
<dbReference type="EMBL" id="QSBI01000009">
    <property type="protein sequence ID" value="RGX10670.1"/>
    <property type="molecule type" value="Genomic_DNA"/>
</dbReference>
<feature type="chain" id="PRO_5019551464" description="beta-glucosidase" evidence="7">
    <location>
        <begin position="18"/>
        <end position="783"/>
    </location>
</feature>
<name>A0A413EST5_BACOV</name>
<dbReference type="InterPro" id="IPR036962">
    <property type="entry name" value="Glyco_hydro_3_N_sf"/>
</dbReference>
<accession>A0A413EST5</accession>
<evidence type="ECO:0000256" key="5">
    <source>
        <dbReference type="ARBA" id="ARBA00022801"/>
    </source>
</evidence>
<dbReference type="InterPro" id="IPR051915">
    <property type="entry name" value="Cellulose_Degrad_GH3"/>
</dbReference>
<dbReference type="GO" id="GO:0008422">
    <property type="term" value="F:beta-glucosidase activity"/>
    <property type="evidence" value="ECO:0007669"/>
    <property type="project" value="UniProtKB-EC"/>
</dbReference>
<evidence type="ECO:0000256" key="2">
    <source>
        <dbReference type="ARBA" id="ARBA00005336"/>
    </source>
</evidence>
<dbReference type="InterPro" id="IPR036881">
    <property type="entry name" value="Glyco_hydro_3_C_sf"/>
</dbReference>
<proteinExistence type="inferred from homology"/>
<dbReference type="Pfam" id="PF14310">
    <property type="entry name" value="Fn3-like"/>
    <property type="match status" value="1"/>
</dbReference>
<dbReference type="Proteomes" id="UP000286031">
    <property type="component" value="Unassembled WGS sequence"/>
</dbReference>
<dbReference type="InterPro" id="IPR026891">
    <property type="entry name" value="Fn3-like"/>
</dbReference>
<gene>
    <name evidence="9" type="ORF">DWV35_09300</name>
</gene>
<evidence type="ECO:0000313" key="10">
    <source>
        <dbReference type="Proteomes" id="UP000286031"/>
    </source>
</evidence>
<evidence type="ECO:0000256" key="4">
    <source>
        <dbReference type="ARBA" id="ARBA00022729"/>
    </source>
</evidence>
<evidence type="ECO:0000313" key="9">
    <source>
        <dbReference type="EMBL" id="RGX10670.1"/>
    </source>
</evidence>
<dbReference type="Pfam" id="PF01915">
    <property type="entry name" value="Glyco_hydro_3_C"/>
    <property type="match status" value="1"/>
</dbReference>
<reference evidence="9 10" key="1">
    <citation type="submission" date="2018-08" db="EMBL/GenBank/DDBJ databases">
        <title>A genome reference for cultivated species of the human gut microbiota.</title>
        <authorList>
            <person name="Zou Y."/>
            <person name="Xue W."/>
            <person name="Luo G."/>
        </authorList>
    </citation>
    <scope>NUCLEOTIDE SEQUENCE [LARGE SCALE GENOMIC DNA]</scope>
    <source>
        <strain evidence="9 10">AF04-46</strain>
    </source>
</reference>
<protein>
    <recommendedName>
        <fullName evidence="3">beta-glucosidase</fullName>
        <ecNumber evidence="3">3.2.1.21</ecNumber>
    </recommendedName>
</protein>
<evidence type="ECO:0000256" key="6">
    <source>
        <dbReference type="ARBA" id="ARBA00023295"/>
    </source>
</evidence>
<dbReference type="Gene3D" id="3.20.20.300">
    <property type="entry name" value="Glycoside hydrolase, family 3, N-terminal domain"/>
    <property type="match status" value="1"/>
</dbReference>
<dbReference type="AlphaFoldDB" id="A0A413EST5"/>
<keyword evidence="4 7" id="KW-0732">Signal</keyword>
<comment type="caution">
    <text evidence="9">The sequence shown here is derived from an EMBL/GenBank/DDBJ whole genome shotgun (WGS) entry which is preliminary data.</text>
</comment>
<evidence type="ECO:0000256" key="7">
    <source>
        <dbReference type="SAM" id="SignalP"/>
    </source>
</evidence>
<feature type="signal peptide" evidence="7">
    <location>
        <begin position="1"/>
        <end position="17"/>
    </location>
</feature>
<keyword evidence="6" id="KW-0326">Glycosidase</keyword>
<dbReference type="Gene3D" id="3.40.50.1700">
    <property type="entry name" value="Glycoside hydrolase family 3 C-terminal domain"/>
    <property type="match status" value="1"/>
</dbReference>
<keyword evidence="5" id="KW-0378">Hydrolase</keyword>